<feature type="non-terminal residue" evidence="2">
    <location>
        <position position="136"/>
    </location>
</feature>
<feature type="compositionally biased region" description="Low complexity" evidence="1">
    <location>
        <begin position="97"/>
        <end position="110"/>
    </location>
</feature>
<feature type="compositionally biased region" description="Low complexity" evidence="1">
    <location>
        <begin position="55"/>
        <end position="71"/>
    </location>
</feature>
<proteinExistence type="predicted"/>
<evidence type="ECO:0000313" key="3">
    <source>
        <dbReference type="Proteomes" id="UP000652761"/>
    </source>
</evidence>
<organism evidence="2 3">
    <name type="scientific">Colocasia esculenta</name>
    <name type="common">Wild taro</name>
    <name type="synonym">Arum esculentum</name>
    <dbReference type="NCBI Taxonomy" id="4460"/>
    <lineage>
        <taxon>Eukaryota</taxon>
        <taxon>Viridiplantae</taxon>
        <taxon>Streptophyta</taxon>
        <taxon>Embryophyta</taxon>
        <taxon>Tracheophyta</taxon>
        <taxon>Spermatophyta</taxon>
        <taxon>Magnoliopsida</taxon>
        <taxon>Liliopsida</taxon>
        <taxon>Araceae</taxon>
        <taxon>Aroideae</taxon>
        <taxon>Colocasieae</taxon>
        <taxon>Colocasia</taxon>
    </lineage>
</organism>
<protein>
    <submittedName>
        <fullName evidence="2">Uncharacterized protein</fullName>
    </submittedName>
</protein>
<evidence type="ECO:0000256" key="1">
    <source>
        <dbReference type="SAM" id="MobiDB-lite"/>
    </source>
</evidence>
<dbReference type="Proteomes" id="UP000652761">
    <property type="component" value="Unassembled WGS sequence"/>
</dbReference>
<comment type="caution">
    <text evidence="2">The sequence shown here is derived from an EMBL/GenBank/DDBJ whole genome shotgun (WGS) entry which is preliminary data.</text>
</comment>
<evidence type="ECO:0000313" key="2">
    <source>
        <dbReference type="EMBL" id="MQM12675.1"/>
    </source>
</evidence>
<keyword evidence="3" id="KW-1185">Reference proteome</keyword>
<accession>A0A843X4G2</accession>
<name>A0A843X4G2_COLES</name>
<feature type="region of interest" description="Disordered" evidence="1">
    <location>
        <begin position="97"/>
        <end position="126"/>
    </location>
</feature>
<dbReference type="EMBL" id="NMUH01005404">
    <property type="protein sequence ID" value="MQM12675.1"/>
    <property type="molecule type" value="Genomic_DNA"/>
</dbReference>
<dbReference type="AlphaFoldDB" id="A0A843X4G2"/>
<reference evidence="2" key="1">
    <citation type="submission" date="2017-07" db="EMBL/GenBank/DDBJ databases">
        <title>Taro Niue Genome Assembly and Annotation.</title>
        <authorList>
            <person name="Atibalentja N."/>
            <person name="Keating K."/>
            <person name="Fields C.J."/>
        </authorList>
    </citation>
    <scope>NUCLEOTIDE SEQUENCE</scope>
    <source>
        <strain evidence="2">Niue_2</strain>
        <tissue evidence="2">Leaf</tissue>
    </source>
</reference>
<feature type="region of interest" description="Disordered" evidence="1">
    <location>
        <begin position="50"/>
        <end position="79"/>
    </location>
</feature>
<gene>
    <name evidence="2" type="ORF">Taro_045594</name>
</gene>
<sequence length="136" mass="14744">SDLGIPRKIPETIFPLNPRHFFSPPIRETLDAISIAPELRCIAISIASRRDPPSRCRASPSASPLAAIPRPGFVSPSPSPPTCGIVVPTLGVGASMPSRSHALPSRAPSARARRRHPQPSVGFYDDEYKAHSRQFF</sequence>